<feature type="domain" description="FAD-binding" evidence="3">
    <location>
        <begin position="268"/>
        <end position="304"/>
    </location>
</feature>
<dbReference type="Gene3D" id="3.50.50.60">
    <property type="entry name" value="FAD/NAD(P)-binding domain"/>
    <property type="match status" value="1"/>
</dbReference>
<keyword evidence="2 4" id="KW-0503">Monooxygenase</keyword>
<evidence type="ECO:0000256" key="1">
    <source>
        <dbReference type="ARBA" id="ARBA00023002"/>
    </source>
</evidence>
<dbReference type="SUPFAM" id="SSF51905">
    <property type="entry name" value="FAD/NAD(P)-binding domain"/>
    <property type="match status" value="1"/>
</dbReference>
<dbReference type="GO" id="GO:0004497">
    <property type="term" value="F:monooxygenase activity"/>
    <property type="evidence" value="ECO:0007669"/>
    <property type="project" value="UniProtKB-KW"/>
</dbReference>
<dbReference type="RefSeq" id="WP_397082184.1">
    <property type="nucleotide sequence ID" value="NZ_JBITGY010000004.1"/>
</dbReference>
<keyword evidence="1" id="KW-0560">Oxidoreductase</keyword>
<comment type="caution">
    <text evidence="4">The sequence shown here is derived from an EMBL/GenBank/DDBJ whole genome shotgun (WGS) entry which is preliminary data.</text>
</comment>
<dbReference type="EMBL" id="JBITGY010000004">
    <property type="protein sequence ID" value="MFI6498951.1"/>
    <property type="molecule type" value="Genomic_DNA"/>
</dbReference>
<keyword evidence="5" id="KW-1185">Reference proteome</keyword>
<name>A0ABW7YSR8_9ACTN</name>
<dbReference type="Proteomes" id="UP001612741">
    <property type="component" value="Unassembled WGS sequence"/>
</dbReference>
<dbReference type="InterPro" id="IPR050493">
    <property type="entry name" value="FAD-dep_Monooxygenase_BioMet"/>
</dbReference>
<gene>
    <name evidence="4" type="ORF">ACIBG2_16305</name>
</gene>
<evidence type="ECO:0000313" key="5">
    <source>
        <dbReference type="Proteomes" id="UP001612741"/>
    </source>
</evidence>
<proteinExistence type="predicted"/>
<dbReference type="InterPro" id="IPR002938">
    <property type="entry name" value="FAD-bd"/>
</dbReference>
<reference evidence="4 5" key="1">
    <citation type="submission" date="2024-10" db="EMBL/GenBank/DDBJ databases">
        <title>The Natural Products Discovery Center: Release of the First 8490 Sequenced Strains for Exploring Actinobacteria Biosynthetic Diversity.</title>
        <authorList>
            <person name="Kalkreuter E."/>
            <person name="Kautsar S.A."/>
            <person name="Yang D."/>
            <person name="Bader C.D."/>
            <person name="Teijaro C.N."/>
            <person name="Fluegel L."/>
            <person name="Davis C.M."/>
            <person name="Simpson J.R."/>
            <person name="Lauterbach L."/>
            <person name="Steele A.D."/>
            <person name="Gui C."/>
            <person name="Meng S."/>
            <person name="Li G."/>
            <person name="Viehrig K."/>
            <person name="Ye F."/>
            <person name="Su P."/>
            <person name="Kiefer A.F."/>
            <person name="Nichols A."/>
            <person name="Cepeda A.J."/>
            <person name="Yan W."/>
            <person name="Fan B."/>
            <person name="Jiang Y."/>
            <person name="Adhikari A."/>
            <person name="Zheng C.-J."/>
            <person name="Schuster L."/>
            <person name="Cowan T.M."/>
            <person name="Smanski M.J."/>
            <person name="Chevrette M.G."/>
            <person name="De Carvalho L.P.S."/>
            <person name="Shen B."/>
        </authorList>
    </citation>
    <scope>NUCLEOTIDE SEQUENCE [LARGE SCALE GENOMIC DNA]</scope>
    <source>
        <strain evidence="4 5">NPDC050545</strain>
    </source>
</reference>
<dbReference type="Pfam" id="PF01494">
    <property type="entry name" value="FAD_binding_3"/>
    <property type="match status" value="2"/>
</dbReference>
<dbReference type="PANTHER" id="PTHR13789">
    <property type="entry name" value="MONOOXYGENASE"/>
    <property type="match status" value="1"/>
</dbReference>
<dbReference type="InterPro" id="IPR036188">
    <property type="entry name" value="FAD/NAD-bd_sf"/>
</dbReference>
<accession>A0ABW7YSR8</accession>
<evidence type="ECO:0000313" key="4">
    <source>
        <dbReference type="EMBL" id="MFI6498951.1"/>
    </source>
</evidence>
<evidence type="ECO:0000256" key="2">
    <source>
        <dbReference type="ARBA" id="ARBA00023033"/>
    </source>
</evidence>
<feature type="domain" description="FAD-binding" evidence="3">
    <location>
        <begin position="4"/>
        <end position="161"/>
    </location>
</feature>
<dbReference type="PANTHER" id="PTHR13789:SF309">
    <property type="entry name" value="PUTATIVE (AFU_ORTHOLOGUE AFUA_6G14510)-RELATED"/>
    <property type="match status" value="1"/>
</dbReference>
<sequence>MARAVVIGGGVGGLSAGVALSRKGWEVTVLERATALENVGSGLALAPNALRALDTVGLGDPVRELARVQGAAGLRRPDGRWLSRTSQERARARYGDGVVLMRRRVLVDLLADALDRRNLRLGAEVIELDPGSGTVGTEAETFHADLVVAADGIHSRTRRQVFPGHPDPVYSGVTAWRGLLPRPAGHALQSVETWGAGLVWGTHELAGDLVYFYATDLAEAGTRAGDERAGLLRRFGGWHDPIPALLAAVDPEAILRNDVYYQATPLPRLHHGRVALLGDAAHAMTPNLGQGACQSIEDAVVLAHHAGGDLAGYTAARLRRTAGVVRMSARICRATKLRHPIATGLRDLGMTAAGRLSSDLMLRAMDAVLDWRPPVSSNGRAPAGRG</sequence>
<dbReference type="PRINTS" id="PR00420">
    <property type="entry name" value="RNGMNOXGNASE"/>
</dbReference>
<organism evidence="4 5">
    <name type="scientific">Nonomuraea typhae</name>
    <dbReference type="NCBI Taxonomy" id="2603600"/>
    <lineage>
        <taxon>Bacteria</taxon>
        <taxon>Bacillati</taxon>
        <taxon>Actinomycetota</taxon>
        <taxon>Actinomycetes</taxon>
        <taxon>Streptosporangiales</taxon>
        <taxon>Streptosporangiaceae</taxon>
        <taxon>Nonomuraea</taxon>
    </lineage>
</organism>
<evidence type="ECO:0000259" key="3">
    <source>
        <dbReference type="Pfam" id="PF01494"/>
    </source>
</evidence>
<protein>
    <submittedName>
        <fullName evidence="4">FAD-dependent monooxygenase</fullName>
    </submittedName>
</protein>